<gene>
    <name evidence="14" type="ORF">P5673_004870</name>
</gene>
<dbReference type="Pfam" id="PF21772">
    <property type="entry name" value="CATIP_N"/>
    <property type="match status" value="1"/>
</dbReference>
<evidence type="ECO:0000313" key="14">
    <source>
        <dbReference type="EMBL" id="KAK2570118.1"/>
    </source>
</evidence>
<feature type="compositionally biased region" description="Basic residues" evidence="12">
    <location>
        <begin position="106"/>
        <end position="118"/>
    </location>
</feature>
<dbReference type="CDD" id="cd22973">
    <property type="entry name" value="DD_CATIP"/>
    <property type="match status" value="1"/>
</dbReference>
<comment type="cofactor">
    <cofactor evidence="11">
        <name>FMN</name>
        <dbReference type="ChEBI" id="CHEBI:58210"/>
    </cofactor>
</comment>
<evidence type="ECO:0000256" key="5">
    <source>
        <dbReference type="ARBA" id="ARBA00045365"/>
    </source>
</evidence>
<comment type="similarity">
    <text evidence="11">Belongs to the dus family. Dus3 subfamily.</text>
</comment>
<dbReference type="GO" id="GO:0008270">
    <property type="term" value="F:zinc ion binding"/>
    <property type="evidence" value="ECO:0007669"/>
    <property type="project" value="UniProtKB-KW"/>
</dbReference>
<reference evidence="14" key="1">
    <citation type="journal article" date="2023" name="G3 (Bethesda)">
        <title>Whole genome assembly and annotation of the endangered Caribbean coral Acropora cervicornis.</title>
        <authorList>
            <person name="Selwyn J.D."/>
            <person name="Vollmer S.V."/>
        </authorList>
    </citation>
    <scope>NUCLEOTIDE SEQUENCE</scope>
    <source>
        <strain evidence="14">K2</strain>
    </source>
</reference>
<reference evidence="14" key="2">
    <citation type="journal article" date="2023" name="Science">
        <title>Genomic signatures of disease resistance in endangered staghorn corals.</title>
        <authorList>
            <person name="Vollmer S.V."/>
            <person name="Selwyn J.D."/>
            <person name="Despard B.A."/>
            <person name="Roesel C.L."/>
        </authorList>
    </citation>
    <scope>NUCLEOTIDE SEQUENCE</scope>
    <source>
        <strain evidence="14">K2</strain>
    </source>
</reference>
<keyword evidence="11" id="KW-0285">Flavoprotein</keyword>
<dbReference type="PROSITE" id="PS50103">
    <property type="entry name" value="ZF_C3H1"/>
    <property type="match status" value="2"/>
</dbReference>
<evidence type="ECO:0000256" key="8">
    <source>
        <dbReference type="ARBA" id="ARBA00049447"/>
    </source>
</evidence>
<dbReference type="InterPro" id="IPR036855">
    <property type="entry name" value="Znf_CCCH_sf"/>
</dbReference>
<evidence type="ECO:0000256" key="1">
    <source>
        <dbReference type="ARBA" id="ARBA00022664"/>
    </source>
</evidence>
<keyword evidence="1" id="KW-0507">mRNA processing</keyword>
<keyword evidence="15" id="KW-1185">Reference proteome</keyword>
<keyword evidence="11" id="KW-0560">Oxidoreductase</keyword>
<comment type="function">
    <text evidence="5">Catalyzes the synthesis of dihydrouridine, a modified base, in various RNAs, such as tRNAs, mRNAs and some long non-coding RNAs (lncRNAs). Mainly modifies the uridine in position 47 (U47) in the D-loop of most cytoplasmic tRNAs. Also able to mediate the formation of dihydrouridine in some mRNAs, thereby regulating their translation.</text>
</comment>
<dbReference type="Proteomes" id="UP001249851">
    <property type="component" value="Unassembled WGS sequence"/>
</dbReference>
<feature type="domain" description="C3H1-type" evidence="13">
    <location>
        <begin position="124"/>
        <end position="152"/>
    </location>
</feature>
<evidence type="ECO:0000256" key="6">
    <source>
        <dbReference type="ARBA" id="ARBA00048266"/>
    </source>
</evidence>
<dbReference type="GO" id="GO:0006397">
    <property type="term" value="P:mRNA processing"/>
    <property type="evidence" value="ECO:0007669"/>
    <property type="project" value="UniProtKB-KW"/>
</dbReference>
<dbReference type="Gene3D" id="4.10.1000.10">
    <property type="entry name" value="Zinc finger, CCCH-type"/>
    <property type="match status" value="1"/>
</dbReference>
<keyword evidence="11" id="KW-0288">FMN</keyword>
<sequence>MSSNMADFARDVATTNGENVSVGGLNLGPVSGNNVHLESKTVSQDRAIQLPPGVASIKTEYLKKSFKCLRKVSDTGANSFGKLEDPGNVSSERDTNHDNQEEPPAKRRKQRGMNKNRPRAVQLDFKQQLCGSVSRGDKCEYGDRCRYLHDAMEYVSKYKLPDVGDSCVHFEKFGKCIFGLTCRYGKKHITESFQNIVNLELYEKTAALRTRNVLSRDLVVSLRKKTYPFPRSGEYLKHLQKVKDEGHPNNELGSLINFADKLYLAPLTTVRFAFLFDLNTVGNLPFRRICKQLGADVTCSEMAMCTKLLQLCGAFPDTMTKCAELLQNEVPIDFVDINLGCPIDLVFKQVLDIPLTVKMRTGISDKKVSWNAHKLITNLKLWDVSLVTLHGRSREQRYTRLADWDYINQCAEAAAPMPLFGNGDVLSYEDALLRREKTGVSGVMVARGALIKPWIFTEIKENRELKIPGGFCWSGCHFNVDDELFDSLAFSDSLVTTSQTGREIGEMTVTVENVAWRGEPCYLVHANSHGIVDQLPIGTSVTAYVGRSLQTFEQTHYEYVKIPDNPLDKKTLLLLNEDGVYSVKKTVSQGEETQRTEMFYSKDQLKGFISEGANLLLQRIMVKRGIPEDMTFIAFDSTTSLCESSYVSNHLTAYAEVSEETPTVKPLKWEEDMQLFSRFLDRKAELADDHATYMRRHPELRALLADFLQFLLLRKPDDVTGFASEFFGAFSSASPSAPSFAHSSPSPTRPSSMP</sequence>
<evidence type="ECO:0000256" key="7">
    <source>
        <dbReference type="ARBA" id="ARBA00048342"/>
    </source>
</evidence>
<feature type="zinc finger region" description="C3H1-type" evidence="10">
    <location>
        <begin position="124"/>
        <end position="152"/>
    </location>
</feature>
<dbReference type="EMBL" id="JARQWQ010000008">
    <property type="protein sequence ID" value="KAK2570118.1"/>
    <property type="molecule type" value="Genomic_DNA"/>
</dbReference>
<dbReference type="CDD" id="cd02801">
    <property type="entry name" value="DUS_like_FMN"/>
    <property type="match status" value="1"/>
</dbReference>
<evidence type="ECO:0000313" key="15">
    <source>
        <dbReference type="Proteomes" id="UP001249851"/>
    </source>
</evidence>
<dbReference type="Pfam" id="PF25585">
    <property type="entry name" value="zf-CCCH_DUS3L"/>
    <property type="match status" value="1"/>
</dbReference>
<proteinExistence type="inferred from homology"/>
<dbReference type="Pfam" id="PF01207">
    <property type="entry name" value="Dus"/>
    <property type="match status" value="2"/>
</dbReference>
<evidence type="ECO:0000256" key="12">
    <source>
        <dbReference type="SAM" id="MobiDB-lite"/>
    </source>
</evidence>
<dbReference type="EC" id="1.3.1.-" evidence="11"/>
<keyword evidence="2 10" id="KW-0479">Metal-binding</keyword>
<dbReference type="Gene3D" id="3.20.20.70">
    <property type="entry name" value="Aldolase class I"/>
    <property type="match status" value="2"/>
</dbReference>
<feature type="region of interest" description="Disordered" evidence="12">
    <location>
        <begin position="79"/>
        <end position="118"/>
    </location>
</feature>
<comment type="catalytic activity">
    <reaction evidence="7">
        <text>a 5,6-dihydrouridine in mRNA + NAD(+) = a uridine in mRNA + NADH + H(+)</text>
        <dbReference type="Rhea" id="RHEA:69851"/>
        <dbReference type="Rhea" id="RHEA-COMP:14658"/>
        <dbReference type="Rhea" id="RHEA-COMP:17789"/>
        <dbReference type="ChEBI" id="CHEBI:15378"/>
        <dbReference type="ChEBI" id="CHEBI:57540"/>
        <dbReference type="ChEBI" id="CHEBI:57945"/>
        <dbReference type="ChEBI" id="CHEBI:65315"/>
        <dbReference type="ChEBI" id="CHEBI:74443"/>
    </reaction>
    <physiologicalReaction direction="right-to-left" evidence="7">
        <dbReference type="Rhea" id="RHEA:69853"/>
    </physiologicalReaction>
</comment>
<keyword evidence="3 10" id="KW-0863">Zinc-finger</keyword>
<comment type="catalytic activity">
    <reaction evidence="8">
        <text>a 5,6-dihydrouridine in mRNA + NADP(+) = a uridine in mRNA + NADPH + H(+)</text>
        <dbReference type="Rhea" id="RHEA:69855"/>
        <dbReference type="Rhea" id="RHEA-COMP:14658"/>
        <dbReference type="Rhea" id="RHEA-COMP:17789"/>
        <dbReference type="ChEBI" id="CHEBI:15378"/>
        <dbReference type="ChEBI" id="CHEBI:57783"/>
        <dbReference type="ChEBI" id="CHEBI:58349"/>
        <dbReference type="ChEBI" id="CHEBI:65315"/>
        <dbReference type="ChEBI" id="CHEBI:74443"/>
    </reaction>
    <physiologicalReaction direction="right-to-left" evidence="8">
        <dbReference type="Rhea" id="RHEA:69857"/>
    </physiologicalReaction>
</comment>
<dbReference type="SUPFAM" id="SSF90229">
    <property type="entry name" value="CCCH zinc finger"/>
    <property type="match status" value="1"/>
</dbReference>
<comment type="caution">
    <text evidence="14">The sequence shown here is derived from an EMBL/GenBank/DDBJ whole genome shotgun (WGS) entry which is preliminary data.</text>
</comment>
<dbReference type="PANTHER" id="PTHR45846:SF1">
    <property type="entry name" value="TRNA-DIHYDROURIDINE(47) SYNTHASE [NAD(P)(+)]-LIKE"/>
    <property type="match status" value="1"/>
</dbReference>
<feature type="compositionally biased region" description="Basic and acidic residues" evidence="12">
    <location>
        <begin position="91"/>
        <end position="105"/>
    </location>
</feature>
<evidence type="ECO:0000259" key="13">
    <source>
        <dbReference type="PROSITE" id="PS50103"/>
    </source>
</evidence>
<dbReference type="SMART" id="SM00356">
    <property type="entry name" value="ZnF_C3H1"/>
    <property type="match status" value="2"/>
</dbReference>
<feature type="region of interest" description="Disordered" evidence="12">
    <location>
        <begin position="732"/>
        <end position="754"/>
    </location>
</feature>
<evidence type="ECO:0000256" key="3">
    <source>
        <dbReference type="ARBA" id="ARBA00022771"/>
    </source>
</evidence>
<comment type="catalytic activity">
    <reaction evidence="6">
        <text>5,6-dihydrouridine(47) in tRNA + NAD(+) = uridine(47) in tRNA + NADH + H(+)</text>
        <dbReference type="Rhea" id="RHEA:53364"/>
        <dbReference type="Rhea" id="RHEA-COMP:13539"/>
        <dbReference type="Rhea" id="RHEA-COMP:13540"/>
        <dbReference type="ChEBI" id="CHEBI:15378"/>
        <dbReference type="ChEBI" id="CHEBI:57540"/>
        <dbReference type="ChEBI" id="CHEBI:57945"/>
        <dbReference type="ChEBI" id="CHEBI:65315"/>
        <dbReference type="ChEBI" id="CHEBI:74443"/>
        <dbReference type="EC" id="1.3.1.89"/>
    </reaction>
    <physiologicalReaction direction="right-to-left" evidence="6">
        <dbReference type="Rhea" id="RHEA:53366"/>
    </physiologicalReaction>
</comment>
<dbReference type="InterPro" id="IPR013785">
    <property type="entry name" value="Aldolase_TIM"/>
</dbReference>
<dbReference type="InterPro" id="IPR047501">
    <property type="entry name" value="DD_CATIP"/>
</dbReference>
<dbReference type="SUPFAM" id="SSF51395">
    <property type="entry name" value="FMN-linked oxidoreductases"/>
    <property type="match status" value="1"/>
</dbReference>
<dbReference type="AlphaFoldDB" id="A0AAD9QZ05"/>
<keyword evidence="4 10" id="KW-0862">Zinc</keyword>
<dbReference type="GO" id="GO:0003723">
    <property type="term" value="F:RNA binding"/>
    <property type="evidence" value="ECO:0007669"/>
    <property type="project" value="TreeGrafter"/>
</dbReference>
<dbReference type="PANTHER" id="PTHR45846">
    <property type="entry name" value="TRNA-DIHYDROURIDINE(47) SYNTHASE [NAD(P)(+)]-LIKE"/>
    <property type="match status" value="1"/>
</dbReference>
<keyword evidence="11" id="KW-0819">tRNA processing</keyword>
<evidence type="ECO:0000256" key="4">
    <source>
        <dbReference type="ARBA" id="ARBA00022833"/>
    </source>
</evidence>
<feature type="domain" description="C3H1-type" evidence="13">
    <location>
        <begin position="166"/>
        <end position="191"/>
    </location>
</feature>
<dbReference type="InterPro" id="IPR035587">
    <property type="entry name" value="DUS-like_FMN-bd"/>
</dbReference>
<accession>A0AAD9QZ05</accession>
<evidence type="ECO:0000256" key="11">
    <source>
        <dbReference type="RuleBase" id="RU291113"/>
    </source>
</evidence>
<evidence type="ECO:0000256" key="2">
    <source>
        <dbReference type="ARBA" id="ARBA00022723"/>
    </source>
</evidence>
<comment type="catalytic activity">
    <reaction evidence="9">
        <text>5,6-dihydrouridine(47) in tRNA + NADP(+) = uridine(47) in tRNA + NADPH + H(+)</text>
        <dbReference type="Rhea" id="RHEA:53360"/>
        <dbReference type="Rhea" id="RHEA-COMP:13539"/>
        <dbReference type="Rhea" id="RHEA-COMP:13540"/>
        <dbReference type="ChEBI" id="CHEBI:15378"/>
        <dbReference type="ChEBI" id="CHEBI:57783"/>
        <dbReference type="ChEBI" id="CHEBI:58349"/>
        <dbReference type="ChEBI" id="CHEBI:65315"/>
        <dbReference type="ChEBI" id="CHEBI:74443"/>
        <dbReference type="EC" id="1.3.1.89"/>
    </reaction>
    <physiologicalReaction direction="right-to-left" evidence="9">
        <dbReference type="Rhea" id="RHEA:53362"/>
    </physiologicalReaction>
</comment>
<name>A0AAD9QZ05_ACRCE</name>
<feature type="zinc finger region" description="C3H1-type" evidence="10">
    <location>
        <begin position="166"/>
        <end position="191"/>
    </location>
</feature>
<evidence type="ECO:0000256" key="9">
    <source>
        <dbReference type="ARBA" id="ARBA00049513"/>
    </source>
</evidence>
<dbReference type="GO" id="GO:0050660">
    <property type="term" value="F:flavin adenine dinucleotide binding"/>
    <property type="evidence" value="ECO:0007669"/>
    <property type="project" value="UniProtKB-UniRule"/>
</dbReference>
<evidence type="ECO:0000256" key="10">
    <source>
        <dbReference type="PROSITE-ProRule" id="PRU00723"/>
    </source>
</evidence>
<protein>
    <recommendedName>
        <fullName evidence="11">tRNA-dihydrouridine(47) synthase [NAD(P)(+)]</fullName>
        <ecNumber evidence="11">1.3.1.-</ecNumber>
    </recommendedName>
    <alternativeName>
        <fullName evidence="11">tRNA-dihydrouridine synthase 3</fullName>
    </alternativeName>
</protein>
<dbReference type="InterPro" id="IPR000571">
    <property type="entry name" value="Znf_CCCH"/>
</dbReference>
<dbReference type="InterPro" id="IPR048777">
    <property type="entry name" value="CATIP_N"/>
</dbReference>
<dbReference type="SUPFAM" id="SSF47391">
    <property type="entry name" value="Dimerization-anchoring domain of cAMP-dependent PK regulatory subunit"/>
    <property type="match status" value="1"/>
</dbReference>
<organism evidence="14 15">
    <name type="scientific">Acropora cervicornis</name>
    <name type="common">Staghorn coral</name>
    <dbReference type="NCBI Taxonomy" id="6130"/>
    <lineage>
        <taxon>Eukaryota</taxon>
        <taxon>Metazoa</taxon>
        <taxon>Cnidaria</taxon>
        <taxon>Anthozoa</taxon>
        <taxon>Hexacorallia</taxon>
        <taxon>Scleractinia</taxon>
        <taxon>Astrocoeniina</taxon>
        <taxon>Acroporidae</taxon>
        <taxon>Acropora</taxon>
    </lineage>
</organism>
<dbReference type="GO" id="GO:0102265">
    <property type="term" value="F:tRNA-dihydrouridine47 synthase activity"/>
    <property type="evidence" value="ECO:0007669"/>
    <property type="project" value="UniProtKB-EC"/>
</dbReference>